<dbReference type="AlphaFoldDB" id="A0A4R3JAT9"/>
<accession>A0A4R3JAT9</accession>
<dbReference type="EMBL" id="SLZW01000006">
    <property type="protein sequence ID" value="TCS62143.1"/>
    <property type="molecule type" value="Genomic_DNA"/>
</dbReference>
<sequence>MRRIENILAAIILGTVFLPATARAVDLAGYRATYALSLGKGDDSGSVVEIRGETTSSFEKTCGGWLFDQSWLMNVMRNDGRDSPQHTFLSTWESLDGKSYRFSGRNIIGNLSEDIQGHAAHGADGAQAVFVQPETRTIALDPDVLFPTMHSIRLLAHAEAGEHIFSSTVFDGSQVDEGRRIEAFISKPFSAGKGAGSTLGALLDRPGWNVRMGFYPPGSLAAEPEYSIEVQILDNGIPSRMVLEYPTFSINVKLIKIKPITSPRC</sequence>
<organism evidence="1 2">
    <name type="scientific">Varunaivibrio sulfuroxidans</name>
    <dbReference type="NCBI Taxonomy" id="1773489"/>
    <lineage>
        <taxon>Bacteria</taxon>
        <taxon>Pseudomonadati</taxon>
        <taxon>Pseudomonadota</taxon>
        <taxon>Alphaproteobacteria</taxon>
        <taxon>Rhodospirillales</taxon>
        <taxon>Magnetovibrionaceae</taxon>
        <taxon>Varunaivibrio</taxon>
    </lineage>
</organism>
<evidence type="ECO:0000313" key="2">
    <source>
        <dbReference type="Proteomes" id="UP000295304"/>
    </source>
</evidence>
<reference evidence="1 2" key="1">
    <citation type="submission" date="2019-03" db="EMBL/GenBank/DDBJ databases">
        <title>Genomic Encyclopedia of Type Strains, Phase IV (KMG-IV): sequencing the most valuable type-strain genomes for metagenomic binning, comparative biology and taxonomic classification.</title>
        <authorList>
            <person name="Goeker M."/>
        </authorList>
    </citation>
    <scope>NUCLEOTIDE SEQUENCE [LARGE SCALE GENOMIC DNA]</scope>
    <source>
        <strain evidence="1 2">DSM 101688</strain>
    </source>
</reference>
<dbReference type="OrthoDB" id="9815514at2"/>
<comment type="caution">
    <text evidence="1">The sequence shown here is derived from an EMBL/GenBank/DDBJ whole genome shotgun (WGS) entry which is preliminary data.</text>
</comment>
<evidence type="ECO:0000313" key="1">
    <source>
        <dbReference type="EMBL" id="TCS62143.1"/>
    </source>
</evidence>
<dbReference type="Pfam" id="PF08904">
    <property type="entry name" value="EipB_like"/>
    <property type="match status" value="1"/>
</dbReference>
<gene>
    <name evidence="1" type="ORF">EDD55_106101</name>
</gene>
<keyword evidence="2" id="KW-1185">Reference proteome</keyword>
<dbReference type="RefSeq" id="WP_132939225.1">
    <property type="nucleotide sequence ID" value="NZ_CP119676.1"/>
</dbReference>
<name>A0A4R3JAT9_9PROT</name>
<proteinExistence type="predicted"/>
<protein>
    <submittedName>
        <fullName evidence="1">Uncharacterized protein DUF1849</fullName>
    </submittedName>
</protein>
<dbReference type="InterPro" id="IPR015000">
    <property type="entry name" value="EipB-like"/>
</dbReference>
<dbReference type="Proteomes" id="UP000295304">
    <property type="component" value="Unassembled WGS sequence"/>
</dbReference>